<feature type="compositionally biased region" description="Low complexity" evidence="14">
    <location>
        <begin position="1506"/>
        <end position="1515"/>
    </location>
</feature>
<dbReference type="Gene3D" id="3.30.200.20">
    <property type="entry name" value="Phosphorylase Kinase, domain 1"/>
    <property type="match status" value="1"/>
</dbReference>
<dbReference type="GO" id="GO:0004674">
    <property type="term" value="F:protein serine/threonine kinase activity"/>
    <property type="evidence" value="ECO:0007669"/>
    <property type="project" value="UniProtKB-KW"/>
</dbReference>
<evidence type="ECO:0000256" key="7">
    <source>
        <dbReference type="ARBA" id="ARBA00022679"/>
    </source>
</evidence>
<feature type="compositionally biased region" description="Basic and acidic residues" evidence="14">
    <location>
        <begin position="115"/>
        <end position="146"/>
    </location>
</feature>
<dbReference type="EC" id="2.7.11.1" evidence="3"/>
<evidence type="ECO:0000313" key="16">
    <source>
        <dbReference type="Ensembl" id="ENSMMMP00000006226.1"/>
    </source>
</evidence>
<evidence type="ECO:0000256" key="9">
    <source>
        <dbReference type="ARBA" id="ARBA00022777"/>
    </source>
</evidence>
<feature type="compositionally biased region" description="Basic residues" evidence="14">
    <location>
        <begin position="1845"/>
        <end position="1856"/>
    </location>
</feature>
<keyword evidence="9" id="KW-0418">Kinase</keyword>
<dbReference type="FunFam" id="1.10.510.10:FF:000006">
    <property type="entry name" value="Serine/threonine-protein kinase WNK1 isoform 2"/>
    <property type="match status" value="1"/>
</dbReference>
<comment type="catalytic activity">
    <reaction evidence="12">
        <text>L-seryl-[protein] + ATP = O-phospho-L-seryl-[protein] + ADP + H(+)</text>
        <dbReference type="Rhea" id="RHEA:17989"/>
        <dbReference type="Rhea" id="RHEA-COMP:9863"/>
        <dbReference type="Rhea" id="RHEA-COMP:11604"/>
        <dbReference type="ChEBI" id="CHEBI:15378"/>
        <dbReference type="ChEBI" id="CHEBI:29999"/>
        <dbReference type="ChEBI" id="CHEBI:30616"/>
        <dbReference type="ChEBI" id="CHEBI:83421"/>
        <dbReference type="ChEBI" id="CHEBI:456216"/>
        <dbReference type="EC" id="2.7.11.1"/>
    </reaction>
</comment>
<keyword evidence="7" id="KW-0808">Transferase</keyword>
<dbReference type="FunFam" id="3.10.20.90:FF:000012">
    <property type="entry name" value="Serine/threonine-protein kinase WNK1 isoform 2"/>
    <property type="match status" value="1"/>
</dbReference>
<dbReference type="FunFam" id="3.10.20.90:FF:000007">
    <property type="entry name" value="Serine/threonine-protein kinase WNK1 isoform 1"/>
    <property type="match status" value="1"/>
</dbReference>
<dbReference type="Pfam" id="PF00069">
    <property type="entry name" value="Pkinase"/>
    <property type="match status" value="1"/>
</dbReference>
<dbReference type="GO" id="GO:0005737">
    <property type="term" value="C:cytoplasm"/>
    <property type="evidence" value="ECO:0007669"/>
    <property type="project" value="UniProtKB-SubCell"/>
</dbReference>
<dbReference type="InterPro" id="IPR056865">
    <property type="entry name" value="CCTL2_WNK"/>
</dbReference>
<dbReference type="Proteomes" id="UP000694407">
    <property type="component" value="Unplaced"/>
</dbReference>
<feature type="compositionally biased region" description="Low complexity" evidence="14">
    <location>
        <begin position="1303"/>
        <end position="1315"/>
    </location>
</feature>
<feature type="compositionally biased region" description="Polar residues" evidence="14">
    <location>
        <begin position="1609"/>
        <end position="1625"/>
    </location>
</feature>
<feature type="compositionally biased region" description="Low complexity" evidence="14">
    <location>
        <begin position="25"/>
        <end position="48"/>
    </location>
</feature>
<feature type="compositionally biased region" description="Pro residues" evidence="14">
    <location>
        <begin position="1435"/>
        <end position="1448"/>
    </location>
</feature>
<dbReference type="Gene3D" id="1.10.510.10">
    <property type="entry name" value="Transferase(Phosphotransferase) domain 1"/>
    <property type="match status" value="1"/>
</dbReference>
<feature type="compositionally biased region" description="Polar residues" evidence="14">
    <location>
        <begin position="1256"/>
        <end position="1281"/>
    </location>
</feature>
<feature type="region of interest" description="Disordered" evidence="14">
    <location>
        <begin position="1876"/>
        <end position="1898"/>
    </location>
</feature>
<comment type="catalytic activity">
    <reaction evidence="11">
        <text>L-threonyl-[protein] + ATP = O-phospho-L-threonyl-[protein] + ADP + H(+)</text>
        <dbReference type="Rhea" id="RHEA:46608"/>
        <dbReference type="Rhea" id="RHEA-COMP:11060"/>
        <dbReference type="Rhea" id="RHEA-COMP:11605"/>
        <dbReference type="ChEBI" id="CHEBI:15378"/>
        <dbReference type="ChEBI" id="CHEBI:30013"/>
        <dbReference type="ChEBI" id="CHEBI:30616"/>
        <dbReference type="ChEBI" id="CHEBI:61977"/>
        <dbReference type="ChEBI" id="CHEBI:456216"/>
        <dbReference type="EC" id="2.7.11.1"/>
    </reaction>
</comment>
<dbReference type="PANTHER" id="PTHR13902">
    <property type="entry name" value="SERINE/THREONINE-PROTEIN KINASE WNK WITH NO LYSINE -RELATED"/>
    <property type="match status" value="1"/>
</dbReference>
<feature type="region of interest" description="Disordered" evidence="14">
    <location>
        <begin position="1072"/>
        <end position="1096"/>
    </location>
</feature>
<comment type="cofactor">
    <cofactor evidence="1">
        <name>Mg(2+)</name>
        <dbReference type="ChEBI" id="CHEBI:18420"/>
    </cofactor>
</comment>
<feature type="region of interest" description="Disordered" evidence="14">
    <location>
        <begin position="1834"/>
        <end position="1856"/>
    </location>
</feature>
<evidence type="ECO:0000256" key="14">
    <source>
        <dbReference type="SAM" id="MobiDB-lite"/>
    </source>
</evidence>
<gene>
    <name evidence="16" type="primary">WNK2</name>
</gene>
<feature type="compositionally biased region" description="Low complexity" evidence="14">
    <location>
        <begin position="79"/>
        <end position="110"/>
    </location>
</feature>
<evidence type="ECO:0000256" key="13">
    <source>
        <dbReference type="SAM" id="Coils"/>
    </source>
</evidence>
<sequence length="2056" mass="216728">CPRAPEARWACQAPPRAPAGGGTSGRPALPARRVGAGAGAEALARPEGSSAQERSGAALRPPALARTPPQRRPGPKRGPWPWSAASPASPSLATRPRAWTAPDPAAAATAQVPDDGPREEEAAAARQEDAGATEAKPEPGRARKDEPEEEDDDEDDLKAVATSLDGRFLKFDIELGRGSFKTVYKGLDTETWVEVAWCELQDRKLTKLERQRFKEEAEMLKGLQHPNIVRFYDFWESSAKGKRCIVLVTELMTSGTLKTYLKRFKVMKPKVLRSWCRQILKGLLFLHTRTPPIIHRDLKCDNIFITGPTGSVKIGDLGLATLKRASFAKSVIGTPEFMAPEMYEEHYDESVDVYAFGMCMLEMATSEYPYSECQNAAQIYRKVTCGIKPASFEKVHDPEIKEIIGECICKNKEERYEIKDLLSHAFFAEDTGVRVELAEEDHGRKSTIALRLWVEDPKKLKGKPKDNGAIEFTFDLEKETPDEVAQEMIDSGFFHESDVKIVAKSIRDRVALIQWRRERIWPALQSQEPKDSGSPDKTRGPPAPLQVQVTYHAQAGQPGQQEPEEPEADQHLLPPTLPASATSLASDSTFDSGQGSTVYSDSQSSQQSMVLGSLVDAAPPLAPCVCSPPVSEGPGLPHSLPSLGAFQQPTATPGLSMGSVPAPAHPPLLQQRFPEPAMSFAPVLPPPSAPVPTGPGQPAPTAQQPPPMAQPPALPQVLAPQPMGTMQPVPPHLPPYLAPTSQVVAPAQLKPLQMPQPPLQPLAQVPPQMPPMPVVPPITPLAGIDSLPQALTDLPTANVAPVPAPQYFSPAVILPSLTTPLPTTPALPLQAVKLPHPTAAPLAVPCQTIVPNTPAAIPLLAVAPQGVAALSIHPAVAQLPAQLPTPPVYPATFPQMAPGDIPPSPHHTVQSLRATPTPPQQAPTAPPQPLQPGVVHLPEQAAAVPASGSQVLLGHPPPYTVDVAAPVPAVPLPPVVLSPPLPDVLPPAAPELLPKFPSSLAPTVVAAAQSVPTPSAALLLPANPPLPTAPVIAGPCPAVQLTVEPAQEVYGGSDVTSGKELSDSCEGAFGGGRLEGRAARKHHRRSTRARSRQERASRPRLTILNVCNTGDKMVECQLETHNHKMVTFKFDLDGDAPDEIATYMVEHGFILPAERETFIEQMKDVMDKAEDMLSEDTDADRGSDAGASPPHLGSCGLAVGEESGQSQANAPVYQQNVLHTGKRWFIICPVAEHPAADAPESSPPLPLSSLQPEASQDSAPFTEQRTLKETASSLAAQQLLSHPSDPPGGALAPLAPPSPPVTTAPQDTAAPAASTVSEPAPGTAIRAGRPGTPQEPASEHEAPQPLAKTHDAQRAAQPLSMGRGPCAPVLEASRSSASLGEPASAREVSIPAEPPPAVAPEPSPPSGGLQPAPGQLPPQLSTAVGAISLAASQLPSPPLGPTAPPQPPSALESDGEGPPPRVGFVDSTIKSLDEKLRTLLYQEHVPTSSASAGTPMEVSDRPHPGAPGRRPAPQGALPFCVSFFIQLEKSEAAPAGWGPVEREREQGASSPMTAESSSSNTLGCDSDGGQVASDAPAAPSGVPASASPTFMEPTDQKGRVPREAPAEPMQSSLETDTGGSRPSHPQSHESPRKQPGQDGGSPAKTVGRFSVVSTQDEWTLASPRSTRYSAPPDVYLDEVPSSPDVKLAVRRVQTASSIGVGVGEPASSDSGDECPRRRPPVQKQSSLPSGGGVASDLVKKATAFLHRSSRAGSLGPETPSRAGMKVPTISVTSFHSQSSYISSDNDSEFEDADIKKELRSLREKHLKEISELQSQQKQEIEALYRRLGKPLPPNVGFFHTAPPTGRRRKTSKSKLKAGKLLNPLVQQLKVVACSTGHLSDSSRGPPAKDPAHASTAPCAKAVQTQQPCSVRASLSTDICSGLASDGGGARGQGSSTSSLAPGPEPGPQSTLHVQAQVNNSNNKKGTFTDDLHKLVDQWTTKTVGAAQLKPTLNQLKQTQKLHDMEAPGEARMATPRAGMGTPCLAPVPGPLCTTAIPGAAPVLPVPTPDPESEKPD</sequence>
<feature type="region of interest" description="Disordered" evidence="14">
    <location>
        <begin position="1699"/>
        <end position="1733"/>
    </location>
</feature>
<feature type="region of interest" description="Disordered" evidence="14">
    <location>
        <begin position="1924"/>
        <end position="1951"/>
    </location>
</feature>
<feature type="domain" description="Protein kinase" evidence="15">
    <location>
        <begin position="169"/>
        <end position="427"/>
    </location>
</feature>
<feature type="compositionally biased region" description="Low complexity" evidence="14">
    <location>
        <begin position="57"/>
        <end position="68"/>
    </location>
</feature>
<feature type="compositionally biased region" description="Polar residues" evidence="14">
    <location>
        <begin position="579"/>
        <end position="604"/>
    </location>
</feature>
<reference evidence="16" key="1">
    <citation type="submission" date="2025-08" db="UniProtKB">
        <authorList>
            <consortium name="Ensembl"/>
        </authorList>
    </citation>
    <scope>IDENTIFICATION</scope>
</reference>
<evidence type="ECO:0000256" key="6">
    <source>
        <dbReference type="ARBA" id="ARBA00022553"/>
    </source>
</evidence>
<feature type="compositionally biased region" description="Low complexity" evidence="14">
    <location>
        <begin position="1572"/>
        <end position="1588"/>
    </location>
</feature>
<keyword evidence="10" id="KW-0067">ATP-binding</keyword>
<feature type="region of interest" description="Disordered" evidence="14">
    <location>
        <begin position="1534"/>
        <end position="1680"/>
    </location>
</feature>
<feature type="compositionally biased region" description="Acidic residues" evidence="14">
    <location>
        <begin position="147"/>
        <end position="156"/>
    </location>
</feature>
<dbReference type="InterPro" id="IPR024678">
    <property type="entry name" value="Kinase_OSR1/WNK_CCT"/>
</dbReference>
<reference evidence="16" key="2">
    <citation type="submission" date="2025-09" db="UniProtKB">
        <authorList>
            <consortium name="Ensembl"/>
        </authorList>
    </citation>
    <scope>IDENTIFICATION</scope>
</reference>
<comment type="subcellular location">
    <subcellularLocation>
        <location evidence="2">Cytoplasm</location>
    </subcellularLocation>
</comment>
<dbReference type="Pfam" id="PF12202">
    <property type="entry name" value="OSR1_C"/>
    <property type="match status" value="1"/>
</dbReference>
<feature type="compositionally biased region" description="Low complexity" evidence="14">
    <location>
        <begin position="1406"/>
        <end position="1421"/>
    </location>
</feature>
<dbReference type="Ensembl" id="ENSMMMT00000007069.1">
    <property type="protein sequence ID" value="ENSMMMP00000006226.1"/>
    <property type="gene ID" value="ENSMMMG00000005116.1"/>
</dbReference>
<feature type="compositionally biased region" description="Basic and acidic residues" evidence="14">
    <location>
        <begin position="528"/>
        <end position="539"/>
    </location>
</feature>
<evidence type="ECO:0000256" key="1">
    <source>
        <dbReference type="ARBA" id="ARBA00001946"/>
    </source>
</evidence>
<feature type="region of interest" description="Disordered" evidence="14">
    <location>
        <begin position="524"/>
        <end position="604"/>
    </location>
</feature>
<evidence type="ECO:0000256" key="11">
    <source>
        <dbReference type="ARBA" id="ARBA00047899"/>
    </source>
</evidence>
<protein>
    <recommendedName>
        <fullName evidence="3">non-specific serine/threonine protein kinase</fullName>
        <ecNumber evidence="3">2.7.11.1</ecNumber>
    </recommendedName>
</protein>
<keyword evidence="5" id="KW-0723">Serine/threonine-protein kinase</keyword>
<feature type="compositionally biased region" description="Polar residues" evidence="14">
    <location>
        <begin position="1651"/>
        <end position="1668"/>
    </location>
</feature>
<feature type="region of interest" description="Disordered" evidence="14">
    <location>
        <begin position="1235"/>
        <end position="1469"/>
    </location>
</feature>
<organism evidence="16 17">
    <name type="scientific">Marmota marmota marmota</name>
    <name type="common">Alpine marmot</name>
    <dbReference type="NCBI Taxonomy" id="9994"/>
    <lineage>
        <taxon>Eukaryota</taxon>
        <taxon>Metazoa</taxon>
        <taxon>Chordata</taxon>
        <taxon>Craniata</taxon>
        <taxon>Vertebrata</taxon>
        <taxon>Euteleostomi</taxon>
        <taxon>Mammalia</taxon>
        <taxon>Eutheria</taxon>
        <taxon>Euarchontoglires</taxon>
        <taxon>Glires</taxon>
        <taxon>Rodentia</taxon>
        <taxon>Sciuromorpha</taxon>
        <taxon>Sciuridae</taxon>
        <taxon>Xerinae</taxon>
        <taxon>Marmotini</taxon>
        <taxon>Marmota</taxon>
    </lineage>
</organism>
<feature type="region of interest" description="Disordered" evidence="14">
    <location>
        <begin position="890"/>
        <end position="933"/>
    </location>
</feature>
<feature type="compositionally biased region" description="Basic and acidic residues" evidence="14">
    <location>
        <begin position="1337"/>
        <end position="1353"/>
    </location>
</feature>
<feature type="region of interest" description="Disordered" evidence="14">
    <location>
        <begin position="1483"/>
        <end position="1515"/>
    </location>
</feature>
<dbReference type="InterPro" id="IPR011009">
    <property type="entry name" value="Kinase-like_dom_sf"/>
</dbReference>
<name>A0A8C6EPZ6_MARMA</name>
<keyword evidence="17" id="KW-1185">Reference proteome</keyword>
<feature type="compositionally biased region" description="Pro residues" evidence="14">
    <location>
        <begin position="1392"/>
        <end position="1405"/>
    </location>
</feature>
<dbReference type="PROSITE" id="PS00108">
    <property type="entry name" value="PROTEIN_KINASE_ST"/>
    <property type="match status" value="1"/>
</dbReference>
<evidence type="ECO:0000256" key="4">
    <source>
        <dbReference type="ARBA" id="ARBA00022490"/>
    </source>
</evidence>
<evidence type="ECO:0000256" key="3">
    <source>
        <dbReference type="ARBA" id="ARBA00012513"/>
    </source>
</evidence>
<dbReference type="SUPFAM" id="SSF56112">
    <property type="entry name" value="Protein kinase-like (PK-like)"/>
    <property type="match status" value="1"/>
</dbReference>
<dbReference type="CDD" id="cd14032">
    <property type="entry name" value="STKc_WNK2_like"/>
    <property type="match status" value="1"/>
</dbReference>
<feature type="compositionally biased region" description="Low complexity" evidence="14">
    <location>
        <begin position="1549"/>
        <end position="1559"/>
    </location>
</feature>
<feature type="compositionally biased region" description="Pro residues" evidence="14">
    <location>
        <begin position="683"/>
        <end position="714"/>
    </location>
</feature>
<evidence type="ECO:0000256" key="2">
    <source>
        <dbReference type="ARBA" id="ARBA00004496"/>
    </source>
</evidence>
<evidence type="ECO:0000259" key="15">
    <source>
        <dbReference type="PROSITE" id="PS50011"/>
    </source>
</evidence>
<evidence type="ECO:0000313" key="17">
    <source>
        <dbReference type="Proteomes" id="UP000694407"/>
    </source>
</evidence>
<dbReference type="InterPro" id="IPR050588">
    <property type="entry name" value="WNK_Ser-Thr_kinase"/>
</dbReference>
<evidence type="ECO:0000256" key="8">
    <source>
        <dbReference type="ARBA" id="ARBA00022741"/>
    </source>
</evidence>
<dbReference type="Pfam" id="PF24889">
    <property type="entry name" value="CCTL2_WNK"/>
    <property type="match status" value="1"/>
</dbReference>
<evidence type="ECO:0000256" key="12">
    <source>
        <dbReference type="ARBA" id="ARBA00048679"/>
    </source>
</evidence>
<keyword evidence="8" id="KW-0547">Nucleotide-binding</keyword>
<dbReference type="PROSITE" id="PS50011">
    <property type="entry name" value="PROTEIN_KINASE_DOM"/>
    <property type="match status" value="1"/>
</dbReference>
<proteinExistence type="predicted"/>
<feature type="compositionally biased region" description="Basic residues" evidence="14">
    <location>
        <begin position="1079"/>
        <end position="1090"/>
    </location>
</feature>
<dbReference type="InterPro" id="IPR008271">
    <property type="entry name" value="Ser/Thr_kinase_AS"/>
</dbReference>
<dbReference type="FunFam" id="3.30.200.20:FF:000494">
    <property type="entry name" value="serine/threonine-protein kinase WNK2 isoform X2"/>
    <property type="match status" value="1"/>
</dbReference>
<evidence type="ECO:0000256" key="10">
    <source>
        <dbReference type="ARBA" id="ARBA00022840"/>
    </source>
</evidence>
<evidence type="ECO:0000256" key="5">
    <source>
        <dbReference type="ARBA" id="ARBA00022527"/>
    </source>
</evidence>
<feature type="region of interest" description="Disordered" evidence="14">
    <location>
        <begin position="683"/>
        <end position="715"/>
    </location>
</feature>
<accession>A0A8C6EPZ6</accession>
<dbReference type="InterPro" id="IPR000719">
    <property type="entry name" value="Prot_kinase_dom"/>
</dbReference>
<keyword evidence="13" id="KW-0175">Coiled coil</keyword>
<feature type="compositionally biased region" description="Pro residues" evidence="14">
    <location>
        <begin position="916"/>
        <end position="930"/>
    </location>
</feature>
<feature type="region of interest" description="Disordered" evidence="14">
    <location>
        <begin position="1173"/>
        <end position="1199"/>
    </location>
</feature>
<feature type="region of interest" description="Disordered" evidence="14">
    <location>
        <begin position="1"/>
        <end position="157"/>
    </location>
</feature>
<feature type="coiled-coil region" evidence="13">
    <location>
        <begin position="1795"/>
        <end position="1826"/>
    </location>
</feature>
<feature type="compositionally biased region" description="Basic and acidic residues" evidence="14">
    <location>
        <begin position="1594"/>
        <end position="1605"/>
    </location>
</feature>
<dbReference type="Gene3D" id="3.10.20.90">
    <property type="entry name" value="Phosphatidylinositol 3-kinase Catalytic Subunit, Chain A, domain 1"/>
    <property type="match status" value="2"/>
</dbReference>
<dbReference type="GeneTree" id="ENSGT00940000157161"/>
<dbReference type="SMART" id="SM00220">
    <property type="entry name" value="S_TKc"/>
    <property type="match status" value="1"/>
</dbReference>
<dbReference type="GO" id="GO:0005524">
    <property type="term" value="F:ATP binding"/>
    <property type="evidence" value="ECO:0007669"/>
    <property type="project" value="UniProtKB-KW"/>
</dbReference>
<keyword evidence="6" id="KW-0597">Phosphoprotein</keyword>
<keyword evidence="4" id="KW-0963">Cytoplasm</keyword>